<reference evidence="6" key="1">
    <citation type="submission" date="2016-11" db="EMBL/GenBank/DDBJ databases">
        <authorList>
            <person name="Varghese N."/>
            <person name="Submissions S."/>
        </authorList>
    </citation>
    <scope>NUCLEOTIDE SEQUENCE [LARGE SCALE GENOMIC DNA]</scope>
    <source>
        <strain evidence="6">DSM 26898</strain>
    </source>
</reference>
<accession>A0A1M5BS14</accession>
<proteinExistence type="inferred from homology"/>
<evidence type="ECO:0000313" key="5">
    <source>
        <dbReference type="EMBL" id="SHF45067.1"/>
    </source>
</evidence>
<evidence type="ECO:0000256" key="3">
    <source>
        <dbReference type="PIRSR" id="PIRSR001434-2"/>
    </source>
</evidence>
<keyword evidence="5" id="KW-0456">Lyase</keyword>
<evidence type="ECO:0000256" key="2">
    <source>
        <dbReference type="ARBA" id="ARBA00022898"/>
    </source>
</evidence>
<dbReference type="Gene3D" id="3.90.1150.10">
    <property type="entry name" value="Aspartate Aminotransferase, domain 1"/>
    <property type="match status" value="1"/>
</dbReference>
<dbReference type="AlphaFoldDB" id="A0A1M5BS14"/>
<protein>
    <submittedName>
        <fullName evidence="5">Methionine-gamma-lyase</fullName>
    </submittedName>
</protein>
<evidence type="ECO:0000256" key="1">
    <source>
        <dbReference type="ARBA" id="ARBA00001933"/>
    </source>
</evidence>
<dbReference type="SUPFAM" id="SSF53383">
    <property type="entry name" value="PLP-dependent transferases"/>
    <property type="match status" value="1"/>
</dbReference>
<dbReference type="GO" id="GO:0030170">
    <property type="term" value="F:pyridoxal phosphate binding"/>
    <property type="evidence" value="ECO:0007669"/>
    <property type="project" value="InterPro"/>
</dbReference>
<dbReference type="PIRSF" id="PIRSF001434">
    <property type="entry name" value="CGS"/>
    <property type="match status" value="1"/>
</dbReference>
<dbReference type="InterPro" id="IPR015424">
    <property type="entry name" value="PyrdxlP-dep_Trfase"/>
</dbReference>
<evidence type="ECO:0000313" key="6">
    <source>
        <dbReference type="Proteomes" id="UP000184236"/>
    </source>
</evidence>
<dbReference type="Gene3D" id="3.40.640.10">
    <property type="entry name" value="Type I PLP-dependent aspartate aminotransferase-like (Major domain)"/>
    <property type="match status" value="1"/>
</dbReference>
<dbReference type="Pfam" id="PF01053">
    <property type="entry name" value="Cys_Met_Meta_PP"/>
    <property type="match status" value="1"/>
</dbReference>
<dbReference type="OrthoDB" id="9803729at2"/>
<dbReference type="STRING" id="1302685.SAMN05444408_12217"/>
<dbReference type="EMBL" id="FQVO01000022">
    <property type="protein sequence ID" value="SHF45067.1"/>
    <property type="molecule type" value="Genomic_DNA"/>
</dbReference>
<dbReference type="GO" id="GO:0019346">
    <property type="term" value="P:transsulfuration"/>
    <property type="evidence" value="ECO:0007669"/>
    <property type="project" value="InterPro"/>
</dbReference>
<gene>
    <name evidence="5" type="ORF">SAMN05444408_12217</name>
</gene>
<dbReference type="InterPro" id="IPR015422">
    <property type="entry name" value="PyrdxlP-dep_Trfase_small"/>
</dbReference>
<dbReference type="InterPro" id="IPR000277">
    <property type="entry name" value="Cys/Met-Metab_PyrdxlP-dep_enz"/>
</dbReference>
<dbReference type="PANTHER" id="PTHR11808:SF80">
    <property type="entry name" value="CYSTATHIONINE GAMMA-LYASE"/>
    <property type="match status" value="1"/>
</dbReference>
<keyword evidence="6" id="KW-1185">Reference proteome</keyword>
<sequence>MKNFNAANEIQDLQYFGEFGGVNPSISDSSTYTFLSAKTMFDTFEGNAEGCYLYSRHSSPMNLYLSQALAKMENTEAANVTASGMGAITSVLLQVCKSGDHIISSRTIYGGTYAFMKNFLPPFNIETTFVDINNFDAIENAIQPNTKMIYCESVSNPLLEVADLKKLSEICKKHNLKLIVDNTFSPLSISPSLLGADIVIHSLTKFINGSSDTVGGVYCGTQEFINDTKNVNTGACMLLGPTMDSLRSASILKNLRTLHIRMKQHSHNAMYLAERFENDGLKVSYPGLKSHKNHELMKSMMHEEYGFGGLLTVDAGTTEKANELMEMMQRENLGYLAVSLGFYKTLFSCSGSSTSSEIPEEERAEMGISDGLIRFSIGLDHDIERTYEKMRECMIKTGVLNHETISIS</sequence>
<feature type="modified residue" description="N6-(pyridoxal phosphate)lysine" evidence="3">
    <location>
        <position position="205"/>
    </location>
</feature>
<dbReference type="Proteomes" id="UP000184236">
    <property type="component" value="Unassembled WGS sequence"/>
</dbReference>
<dbReference type="FunFam" id="3.40.640.10:FF:000046">
    <property type="entry name" value="Cystathionine gamma-lyase"/>
    <property type="match status" value="1"/>
</dbReference>
<comment type="cofactor">
    <cofactor evidence="1 4">
        <name>pyridoxal 5'-phosphate</name>
        <dbReference type="ChEBI" id="CHEBI:597326"/>
    </cofactor>
</comment>
<comment type="similarity">
    <text evidence="4">Belongs to the trans-sulfuration enzymes family.</text>
</comment>
<name>A0A1M5BS14_9FLAO</name>
<organism evidence="5 6">
    <name type="scientific">Chryseobacterium takakiae</name>
    <dbReference type="NCBI Taxonomy" id="1302685"/>
    <lineage>
        <taxon>Bacteria</taxon>
        <taxon>Pseudomonadati</taxon>
        <taxon>Bacteroidota</taxon>
        <taxon>Flavobacteriia</taxon>
        <taxon>Flavobacteriales</taxon>
        <taxon>Weeksellaceae</taxon>
        <taxon>Chryseobacterium group</taxon>
        <taxon>Chryseobacterium</taxon>
    </lineage>
</organism>
<dbReference type="InterPro" id="IPR015421">
    <property type="entry name" value="PyrdxlP-dep_Trfase_major"/>
</dbReference>
<dbReference type="PANTHER" id="PTHR11808">
    <property type="entry name" value="TRANS-SULFURATION ENZYME FAMILY MEMBER"/>
    <property type="match status" value="1"/>
</dbReference>
<keyword evidence="2 3" id="KW-0663">Pyridoxal phosphate</keyword>
<dbReference type="GO" id="GO:0005737">
    <property type="term" value="C:cytoplasm"/>
    <property type="evidence" value="ECO:0007669"/>
    <property type="project" value="TreeGrafter"/>
</dbReference>
<dbReference type="GO" id="GO:0016846">
    <property type="term" value="F:carbon-sulfur lyase activity"/>
    <property type="evidence" value="ECO:0007669"/>
    <property type="project" value="TreeGrafter"/>
</dbReference>
<evidence type="ECO:0000256" key="4">
    <source>
        <dbReference type="RuleBase" id="RU362118"/>
    </source>
</evidence>
<dbReference type="RefSeq" id="WP_072886280.1">
    <property type="nucleotide sequence ID" value="NZ_FQVO01000022.1"/>
</dbReference>